<dbReference type="RefSeq" id="WP_349227996.1">
    <property type="nucleotide sequence ID" value="NZ_JBBNOP010000023.1"/>
</dbReference>
<gene>
    <name evidence="1" type="ORF">AAA083_15055</name>
</gene>
<organism evidence="1 2">
    <name type="scientific">Raoultibacter massiliensis</name>
    <dbReference type="NCBI Taxonomy" id="1852371"/>
    <lineage>
        <taxon>Bacteria</taxon>
        <taxon>Bacillati</taxon>
        <taxon>Actinomycetota</taxon>
        <taxon>Coriobacteriia</taxon>
        <taxon>Eggerthellales</taxon>
        <taxon>Eggerthellaceae</taxon>
        <taxon>Raoultibacter</taxon>
    </lineage>
</organism>
<protein>
    <submittedName>
        <fullName evidence="1">Uncharacterized protein</fullName>
    </submittedName>
</protein>
<sequence length="60" mass="7171">MDAFVDMRRFNANSARLLQRIDVMEDSQIEYRHRTDERFEQVFGYPKAHDAKKGPADHFL</sequence>
<reference evidence="1 2" key="1">
    <citation type="submission" date="2024-04" db="EMBL/GenBank/DDBJ databases">
        <title>Human intestinal bacterial collection.</title>
        <authorList>
            <person name="Pauvert C."/>
            <person name="Hitch T.C.A."/>
            <person name="Clavel T."/>
        </authorList>
    </citation>
    <scope>NUCLEOTIDE SEQUENCE [LARGE SCALE GENOMIC DNA]</scope>
    <source>
        <strain evidence="1 2">CLA-KB-H42</strain>
    </source>
</reference>
<proteinExistence type="predicted"/>
<name>A0ABV1JGS8_9ACTN</name>
<accession>A0ABV1JGS8</accession>
<evidence type="ECO:0000313" key="2">
    <source>
        <dbReference type="Proteomes" id="UP001487305"/>
    </source>
</evidence>
<keyword evidence="2" id="KW-1185">Reference proteome</keyword>
<dbReference type="EMBL" id="JBBNOP010000023">
    <property type="protein sequence ID" value="MEQ3364297.1"/>
    <property type="molecule type" value="Genomic_DNA"/>
</dbReference>
<evidence type="ECO:0000313" key="1">
    <source>
        <dbReference type="EMBL" id="MEQ3364297.1"/>
    </source>
</evidence>
<comment type="caution">
    <text evidence="1">The sequence shown here is derived from an EMBL/GenBank/DDBJ whole genome shotgun (WGS) entry which is preliminary data.</text>
</comment>
<dbReference type="Proteomes" id="UP001487305">
    <property type="component" value="Unassembled WGS sequence"/>
</dbReference>